<dbReference type="Pfam" id="PF19301">
    <property type="entry name" value="LigXa_C"/>
    <property type="match status" value="1"/>
</dbReference>
<dbReference type="Pfam" id="PF00355">
    <property type="entry name" value="Rieske"/>
    <property type="match status" value="1"/>
</dbReference>
<sequence>MAVTATTHDDLTRVGPGTLMGDLMRQYWIPAAMSSELEPDGEPMRLVLLGEALIAFRDSSGRVGVMDHRCPHRCASLFLGRNEADGIRCIYHGWKFDTDGNCVDMPNVPANRDFKAKVKAKAYPVTERNGLIWVYMGPRGTAPPLPMIEATLLPETEVNVTFVQRECNWLQALEGDIDTSHFGFLHFGNVEPDDLTDDDPMQYTVGNRAPDYHVAETPWGTSYGAYRPADADQTYWRFANFLFPFWTQQPQGKFSVHVHARAWVPLDDTHTMFINVFWQQAMSGSRGLKDGRPWPGAKPGFDYLPNTTDWFGRWRLAQNASNDWGMDREAQRSGAIYSGIDGIHLQDQAVTESMGPIVDHHFEHLAPSDQMITRTRRRLLRAARQLRETGSVPPGVDDPEALLEARSGYFVTDETLEWQAIYAEHIKTMTRAAMPLAASQEE</sequence>
<dbReference type="HOGENOM" id="CLU_039484_2_1_7"/>
<dbReference type="GO" id="GO:0051537">
    <property type="term" value="F:2 iron, 2 sulfur cluster binding"/>
    <property type="evidence" value="ECO:0007669"/>
    <property type="project" value="UniProtKB-KW"/>
</dbReference>
<dbReference type="CDD" id="cd03479">
    <property type="entry name" value="Rieske_RO_Alpha_PhDO_like"/>
    <property type="match status" value="1"/>
</dbReference>
<dbReference type="InterPro" id="IPR017941">
    <property type="entry name" value="Rieske_2Fe-2S"/>
</dbReference>
<dbReference type="PROSITE" id="PS51296">
    <property type="entry name" value="RIESKE"/>
    <property type="match status" value="1"/>
</dbReference>
<name>W4LHA9_ENTF1</name>
<accession>W4LHA9</accession>
<evidence type="ECO:0000256" key="1">
    <source>
        <dbReference type="ARBA" id="ARBA00022714"/>
    </source>
</evidence>
<dbReference type="InterPro" id="IPR050584">
    <property type="entry name" value="Cholesterol_7-desaturase"/>
</dbReference>
<dbReference type="InterPro" id="IPR045623">
    <property type="entry name" value="LigXa_C"/>
</dbReference>
<dbReference type="SUPFAM" id="SSF50022">
    <property type="entry name" value="ISP domain"/>
    <property type="match status" value="1"/>
</dbReference>
<evidence type="ECO:0000256" key="5">
    <source>
        <dbReference type="ARBA" id="ARBA00023014"/>
    </source>
</evidence>
<dbReference type="Gene3D" id="2.102.10.10">
    <property type="entry name" value="Rieske [2Fe-2S] iron-sulphur domain"/>
    <property type="match status" value="1"/>
</dbReference>
<proteinExistence type="predicted"/>
<protein>
    <submittedName>
        <fullName evidence="7">(2Fe-2S)-binding protein</fullName>
    </submittedName>
</protein>
<keyword evidence="5" id="KW-0411">Iron-sulfur</keyword>
<dbReference type="EMBL" id="AZHW01000677">
    <property type="protein sequence ID" value="ETW97357.1"/>
    <property type="molecule type" value="Genomic_DNA"/>
</dbReference>
<dbReference type="SUPFAM" id="SSF55961">
    <property type="entry name" value="Bet v1-like"/>
    <property type="match status" value="1"/>
</dbReference>
<dbReference type="GO" id="GO:0046872">
    <property type="term" value="F:metal ion binding"/>
    <property type="evidence" value="ECO:0007669"/>
    <property type="project" value="UniProtKB-KW"/>
</dbReference>
<dbReference type="AlphaFoldDB" id="W4LHA9"/>
<organism evidence="7 8">
    <name type="scientific">Entotheonella factor</name>
    <dbReference type="NCBI Taxonomy" id="1429438"/>
    <lineage>
        <taxon>Bacteria</taxon>
        <taxon>Pseudomonadati</taxon>
        <taxon>Nitrospinota/Tectimicrobiota group</taxon>
        <taxon>Candidatus Tectimicrobiota</taxon>
        <taxon>Candidatus Entotheonellia</taxon>
        <taxon>Candidatus Entotheonellales</taxon>
        <taxon>Candidatus Entotheonellaceae</taxon>
        <taxon>Candidatus Entotheonella</taxon>
    </lineage>
</organism>
<dbReference type="PATRIC" id="fig|1429438.4.peg.4424"/>
<evidence type="ECO:0000256" key="4">
    <source>
        <dbReference type="ARBA" id="ARBA00023004"/>
    </source>
</evidence>
<feature type="domain" description="Rieske" evidence="6">
    <location>
        <begin position="28"/>
        <end position="134"/>
    </location>
</feature>
<dbReference type="Gene3D" id="3.90.380.10">
    <property type="entry name" value="Naphthalene 1,2-dioxygenase Alpha Subunit, Chain A, domain 1"/>
    <property type="match status" value="1"/>
</dbReference>
<evidence type="ECO:0000313" key="7">
    <source>
        <dbReference type="EMBL" id="ETW97357.1"/>
    </source>
</evidence>
<keyword evidence="2" id="KW-0479">Metal-binding</keyword>
<evidence type="ECO:0000259" key="6">
    <source>
        <dbReference type="PROSITE" id="PS51296"/>
    </source>
</evidence>
<dbReference type="InterPro" id="IPR036922">
    <property type="entry name" value="Rieske_2Fe-2S_sf"/>
</dbReference>
<dbReference type="Proteomes" id="UP000019141">
    <property type="component" value="Unassembled WGS sequence"/>
</dbReference>
<dbReference type="PANTHER" id="PTHR21266:SF59">
    <property type="entry name" value="BLR4922 PROTEIN"/>
    <property type="match status" value="1"/>
</dbReference>
<keyword evidence="3" id="KW-0560">Oxidoreductase</keyword>
<evidence type="ECO:0000256" key="3">
    <source>
        <dbReference type="ARBA" id="ARBA00023002"/>
    </source>
</evidence>
<evidence type="ECO:0000313" key="8">
    <source>
        <dbReference type="Proteomes" id="UP000019141"/>
    </source>
</evidence>
<keyword evidence="8" id="KW-1185">Reference proteome</keyword>
<evidence type="ECO:0000256" key="2">
    <source>
        <dbReference type="ARBA" id="ARBA00022723"/>
    </source>
</evidence>
<keyword evidence="1" id="KW-0001">2Fe-2S</keyword>
<reference evidence="7 8" key="1">
    <citation type="journal article" date="2014" name="Nature">
        <title>An environmental bacterial taxon with a large and distinct metabolic repertoire.</title>
        <authorList>
            <person name="Wilson M.C."/>
            <person name="Mori T."/>
            <person name="Ruckert C."/>
            <person name="Uria A.R."/>
            <person name="Helf M.J."/>
            <person name="Takada K."/>
            <person name="Gernert C."/>
            <person name="Steffens U.A."/>
            <person name="Heycke N."/>
            <person name="Schmitt S."/>
            <person name="Rinke C."/>
            <person name="Helfrich E.J."/>
            <person name="Brachmann A.O."/>
            <person name="Gurgui C."/>
            <person name="Wakimoto T."/>
            <person name="Kracht M."/>
            <person name="Crusemann M."/>
            <person name="Hentschel U."/>
            <person name="Abe I."/>
            <person name="Matsunaga S."/>
            <person name="Kalinowski J."/>
            <person name="Takeyama H."/>
            <person name="Piel J."/>
        </authorList>
    </citation>
    <scope>NUCLEOTIDE SEQUENCE [LARGE SCALE GENOMIC DNA]</scope>
    <source>
        <strain evidence="8">TSY1</strain>
    </source>
</reference>
<keyword evidence="4" id="KW-0408">Iron</keyword>
<dbReference type="GO" id="GO:0016491">
    <property type="term" value="F:oxidoreductase activity"/>
    <property type="evidence" value="ECO:0007669"/>
    <property type="project" value="UniProtKB-KW"/>
</dbReference>
<gene>
    <name evidence="7" type="ORF">ETSY1_22970</name>
</gene>
<comment type="caution">
    <text evidence="7">The sequence shown here is derived from an EMBL/GenBank/DDBJ whole genome shotgun (WGS) entry which is preliminary data.</text>
</comment>
<dbReference type="PANTHER" id="PTHR21266">
    <property type="entry name" value="IRON-SULFUR DOMAIN CONTAINING PROTEIN"/>
    <property type="match status" value="1"/>
</dbReference>